<evidence type="ECO:0000256" key="1">
    <source>
        <dbReference type="SAM" id="Phobius"/>
    </source>
</evidence>
<keyword evidence="1" id="KW-0472">Membrane</keyword>
<feature type="transmembrane region" description="Helical" evidence="1">
    <location>
        <begin position="271"/>
        <end position="288"/>
    </location>
</feature>
<name>A0A0R2EYS1_9LACO</name>
<organism evidence="2 3">
    <name type="scientific">Secundilactobacillus similis DSM 23365 = JCM 2765</name>
    <dbReference type="NCBI Taxonomy" id="1423804"/>
    <lineage>
        <taxon>Bacteria</taxon>
        <taxon>Bacillati</taxon>
        <taxon>Bacillota</taxon>
        <taxon>Bacilli</taxon>
        <taxon>Lactobacillales</taxon>
        <taxon>Lactobacillaceae</taxon>
        <taxon>Secundilactobacillus</taxon>
    </lineage>
</organism>
<feature type="transmembrane region" description="Helical" evidence="1">
    <location>
        <begin position="100"/>
        <end position="118"/>
    </location>
</feature>
<dbReference type="Proteomes" id="UP000051442">
    <property type="component" value="Unassembled WGS sequence"/>
</dbReference>
<dbReference type="EMBL" id="AYZM01000125">
    <property type="protein sequence ID" value="KRN21139.1"/>
    <property type="molecule type" value="Genomic_DNA"/>
</dbReference>
<gene>
    <name evidence="2" type="ORF">FD14_GL001260</name>
</gene>
<accession>A0A0R2EYS1</accession>
<keyword evidence="3" id="KW-1185">Reference proteome</keyword>
<feature type="transmembrane region" description="Helical" evidence="1">
    <location>
        <begin position="6"/>
        <end position="24"/>
    </location>
</feature>
<comment type="caution">
    <text evidence="2">The sequence shown here is derived from an EMBL/GenBank/DDBJ whole genome shotgun (WGS) entry which is preliminary data.</text>
</comment>
<dbReference type="PATRIC" id="fig|1423804.4.peg.1355"/>
<protein>
    <submittedName>
        <fullName evidence="2">Uncharacterized protein</fullName>
    </submittedName>
</protein>
<proteinExistence type="predicted"/>
<keyword evidence="1" id="KW-1133">Transmembrane helix</keyword>
<reference evidence="2 3" key="1">
    <citation type="journal article" date="2015" name="Genome Announc.">
        <title>Expanding the biotechnology potential of lactobacilli through comparative genomics of 213 strains and associated genera.</title>
        <authorList>
            <person name="Sun Z."/>
            <person name="Harris H.M."/>
            <person name="McCann A."/>
            <person name="Guo C."/>
            <person name="Argimon S."/>
            <person name="Zhang W."/>
            <person name="Yang X."/>
            <person name="Jeffery I.B."/>
            <person name="Cooney J.C."/>
            <person name="Kagawa T.F."/>
            <person name="Liu W."/>
            <person name="Song Y."/>
            <person name="Salvetti E."/>
            <person name="Wrobel A."/>
            <person name="Rasinkangas P."/>
            <person name="Parkhill J."/>
            <person name="Rea M.C."/>
            <person name="O'Sullivan O."/>
            <person name="Ritari J."/>
            <person name="Douillard F.P."/>
            <person name="Paul Ross R."/>
            <person name="Yang R."/>
            <person name="Briner A.E."/>
            <person name="Felis G.E."/>
            <person name="de Vos W.M."/>
            <person name="Barrangou R."/>
            <person name="Klaenhammer T.R."/>
            <person name="Caufield P.W."/>
            <person name="Cui Y."/>
            <person name="Zhang H."/>
            <person name="O'Toole P.W."/>
        </authorList>
    </citation>
    <scope>NUCLEOTIDE SEQUENCE [LARGE SCALE GENOMIC DNA]</scope>
    <source>
        <strain evidence="2 3">DSM 23365</strain>
    </source>
</reference>
<evidence type="ECO:0000313" key="3">
    <source>
        <dbReference type="Proteomes" id="UP000051442"/>
    </source>
</evidence>
<keyword evidence="1" id="KW-0812">Transmembrane</keyword>
<dbReference type="RefSeq" id="WP_054737332.1">
    <property type="nucleotide sequence ID" value="NZ_AYZM01000125.1"/>
</dbReference>
<sequence>MDSQLAYKYVILAMNAVTVFYLVYVQRHLLVPFEDYRGQMTVMSRYFETIRDSLTSKQGRLMSSATVFINFILPLMVCWLPSIAHIVLVRTHVIQDLITMVFFTILWGGLAAMSVLFVSRNRMPLPKRLVRTTSGYLLIILAKIRGAVWSNTANPLPSWAQPKVPTNGDPDDPDTKLYADLDRNAPAYRALADRINQAHTQVVQLSSDELEELYQHGMQVQDSDQTLSLLSLYLMRVDAVGGMKVMGDIFEFKSEEQQRLEYRTFVRTQRVMIGIVYAVLALQLIQQAL</sequence>
<evidence type="ECO:0000313" key="2">
    <source>
        <dbReference type="EMBL" id="KRN21139.1"/>
    </source>
</evidence>
<dbReference type="AlphaFoldDB" id="A0A0R2EYS1"/>
<feature type="transmembrane region" description="Helical" evidence="1">
    <location>
        <begin position="67"/>
        <end position="88"/>
    </location>
</feature>